<sequence>MDKEVDYSLCWLEYSKIDDEPYREKLSKVVKNIIAVGQDKFTQTAVEELKTAVTSLVGFEPEVSKEALCGDNPISGIIVGNVTDALIMKYISDDEIQKLDEEGYVIKSVKENPGLVVIGSKNGHGLVYGAFSFIKHIQLKRDVEEVHIIDNPKCKLRLLNHWDNMDGTVERGYAGRSIFFCDNKVTNSLGRIKDYARLLSSIGINGVVINNVNVNKNAIWLITPKYLGDLAKLADVFRQYGIKIYLSINFASPIYIGKLKTADPLDEDVIKWWKETAKTIYEYIPDFGGFLVKADSEFNPGPYKFGRDHADGANMLAEALAPYGGIVIWRCFVYNCTQDWRDTKTDRAKAAYDIFKPLDGKFAENVVLQVKYGPMDFQVREPVSPLFGGLERTNQLIELQITQEYTGQQIDLCYLATMWKEVLEFDTYAKGPESKVKYVVDGTLFNNKYSGFAGVSNVGSDKNWTGHWLAQANLYAFGMLAWDHSFTPEEIAREWCVRALTNDPFAVETIVSMLMRSWRVYEKYTAPLGIGWMVTPHTHYGPSVDGYEYSKWGTYHRADTKAIGIDRSVKSGTGFAGQYHRENAAMFESMETCPEELLLFFHRVPYDYVLKSGETLIQHIYNTHFEGAEEAEKLKEDWVKIKDYIRKDIYEDVLERFNRQIENAKEWRDVVNSYFYRKTGIPDKYGRKIY</sequence>
<evidence type="ECO:0000256" key="4">
    <source>
        <dbReference type="ARBA" id="ARBA00023277"/>
    </source>
</evidence>
<feature type="active site" description="Proton donor" evidence="9">
    <location>
        <position position="297"/>
    </location>
</feature>
<dbReference type="InterPro" id="IPR011099">
    <property type="entry name" value="Glyco_hydro_67_C"/>
</dbReference>
<evidence type="ECO:0000256" key="1">
    <source>
        <dbReference type="ARBA" id="ARBA00008833"/>
    </source>
</evidence>
<feature type="active site" description="Proton acceptor" evidence="9">
    <location>
        <position position="376"/>
    </location>
</feature>
<protein>
    <recommendedName>
        <fullName evidence="10">Xylan alpha-1,2-glucuronidase</fullName>
        <ecNumber evidence="10">3.2.1.131</ecNumber>
    </recommendedName>
</protein>
<feature type="domain" description="Alpha glucuronidase N-terminal" evidence="11">
    <location>
        <begin position="10"/>
        <end position="133"/>
    </location>
</feature>
<dbReference type="InterPro" id="IPR005154">
    <property type="entry name" value="Glyco_hydro_67_aGlcAse_N"/>
</dbReference>
<evidence type="ECO:0000259" key="11">
    <source>
        <dbReference type="Pfam" id="PF03648"/>
    </source>
</evidence>
<evidence type="ECO:0000256" key="6">
    <source>
        <dbReference type="ARBA" id="ARBA00023326"/>
    </source>
</evidence>
<organism evidence="14">
    <name type="scientific">Caldanaerobius polysaccharolyticus</name>
    <dbReference type="NCBI Taxonomy" id="44256"/>
    <lineage>
        <taxon>Bacteria</taxon>
        <taxon>Bacillati</taxon>
        <taxon>Bacillota</taxon>
        <taxon>Clostridia</taxon>
        <taxon>Thermoanaerobacterales</taxon>
        <taxon>Thermoanaerobacteraceae</taxon>
        <taxon>Caldanaerobius</taxon>
    </lineage>
</organism>
<reference evidence="14" key="1">
    <citation type="journal article" date="2012" name="J. Biol. Chem.">
        <title>Biochemical and structural insights into xylan utilization by the thermophilic bacterium Caldanaerobius polysaccharolyticus.</title>
        <authorList>
            <person name="Han Y."/>
            <person name="Agarwal V."/>
            <person name="Dodd D."/>
            <person name="Kim J."/>
            <person name="Bae B."/>
            <person name="Mackie R.I."/>
            <person name="Nair S.K."/>
            <person name="Cann I.K."/>
        </authorList>
    </citation>
    <scope>NUCLEOTIDE SEQUENCE</scope>
    <source>
        <strain evidence="14">KMCJ</strain>
    </source>
</reference>
<dbReference type="EC" id="3.2.1.131" evidence="10"/>
<feature type="active site" description="Proton acceptor" evidence="9">
    <location>
        <position position="404"/>
    </location>
</feature>
<feature type="domain" description="Glycosyl hydrolase family 67 C-terminal" evidence="12">
    <location>
        <begin position="465"/>
        <end position="687"/>
    </location>
</feature>
<evidence type="ECO:0000256" key="2">
    <source>
        <dbReference type="ARBA" id="ARBA00022651"/>
    </source>
</evidence>
<evidence type="ECO:0000313" key="14">
    <source>
        <dbReference type="EMBL" id="AFM44650.1"/>
    </source>
</evidence>
<dbReference type="GO" id="GO:2000886">
    <property type="term" value="P:glucuronoxylan catabolic process"/>
    <property type="evidence" value="ECO:0007669"/>
    <property type="project" value="UniProtKB-ARBA"/>
</dbReference>
<keyword evidence="4 10" id="KW-0119">Carbohydrate metabolism</keyword>
<evidence type="ECO:0000256" key="9">
    <source>
        <dbReference type="PIRSR" id="PIRSR029900-1"/>
    </source>
</evidence>
<dbReference type="Pfam" id="PF07488">
    <property type="entry name" value="Glyco_hydro_67M"/>
    <property type="match status" value="1"/>
</dbReference>
<dbReference type="InterPro" id="IPR011395">
    <property type="entry name" value="Glyco_hydro_67_aGlcAse"/>
</dbReference>
<keyword evidence="6 10" id="KW-0624">Polysaccharide degradation</keyword>
<comment type="subunit">
    <text evidence="10">Homodimer.</text>
</comment>
<comment type="similarity">
    <text evidence="1 8 10">Belongs to the glycosyl hydrolase 67 family.</text>
</comment>
<dbReference type="PANTHER" id="PTHR39207:SF1">
    <property type="entry name" value="ALPHA-GLUCURONIDASE A"/>
    <property type="match status" value="1"/>
</dbReference>
<dbReference type="InterPro" id="IPR037054">
    <property type="entry name" value="A-glucoronidase_C_sf"/>
</dbReference>
<evidence type="ECO:0000256" key="3">
    <source>
        <dbReference type="ARBA" id="ARBA00022801"/>
    </source>
</evidence>
<dbReference type="GO" id="GO:0046559">
    <property type="term" value="F:alpha-glucuronidase activity"/>
    <property type="evidence" value="ECO:0007669"/>
    <property type="project" value="InterPro"/>
</dbReference>
<feature type="domain" description="Glycosyl hydrolase family 67 catalytic" evidence="13">
    <location>
        <begin position="137"/>
        <end position="464"/>
    </location>
</feature>
<evidence type="ECO:0000256" key="5">
    <source>
        <dbReference type="ARBA" id="ARBA00023295"/>
    </source>
</evidence>
<dbReference type="Gene3D" id="3.90.1330.10">
    <property type="entry name" value="Alpha-glucuronidase, C-terminal domain"/>
    <property type="match status" value="1"/>
</dbReference>
<dbReference type="Gene3D" id="3.20.20.80">
    <property type="entry name" value="Glycosidases"/>
    <property type="match status" value="1"/>
</dbReference>
<dbReference type="InterPro" id="IPR017853">
    <property type="entry name" value="GH"/>
</dbReference>
<evidence type="ECO:0000259" key="12">
    <source>
        <dbReference type="Pfam" id="PF07477"/>
    </source>
</evidence>
<evidence type="ECO:0000256" key="8">
    <source>
        <dbReference type="PIRNR" id="PIRNR029900"/>
    </source>
</evidence>
<dbReference type="Pfam" id="PF03648">
    <property type="entry name" value="Glyco_hydro_67N"/>
    <property type="match status" value="1"/>
</dbReference>
<comment type="catalytic activity">
    <reaction evidence="7 10">
        <text>Hydrolysis of (1-&gt;2)-alpha-D-(4-O-methyl)glucuronosyl links in the main chain of hardwood xylans.</text>
        <dbReference type="EC" id="3.2.1.131"/>
    </reaction>
</comment>
<dbReference type="GO" id="GO:0033939">
    <property type="term" value="F:xylan alpha-1,2-glucuronosidase activity"/>
    <property type="evidence" value="ECO:0007669"/>
    <property type="project" value="UniProtKB-EC"/>
</dbReference>
<name>I6QTZ4_9THEO</name>
<evidence type="ECO:0000256" key="10">
    <source>
        <dbReference type="RuleBase" id="RU361198"/>
    </source>
</evidence>
<dbReference type="Pfam" id="PF07477">
    <property type="entry name" value="Glyco_hydro_67C"/>
    <property type="match status" value="1"/>
</dbReference>
<dbReference type="SUPFAM" id="SSF51445">
    <property type="entry name" value="(Trans)glycosidases"/>
    <property type="match status" value="1"/>
</dbReference>
<gene>
    <name evidence="14" type="primary">agu67A</name>
</gene>
<dbReference type="GO" id="GO:0005576">
    <property type="term" value="C:extracellular region"/>
    <property type="evidence" value="ECO:0007669"/>
    <property type="project" value="InterPro"/>
</dbReference>
<dbReference type="EMBL" id="JX087428">
    <property type="protein sequence ID" value="AFM44650.1"/>
    <property type="molecule type" value="Genomic_DNA"/>
</dbReference>
<accession>I6QTZ4</accession>
<dbReference type="PANTHER" id="PTHR39207">
    <property type="entry name" value="ALPHA-GLUCURONIDASE A"/>
    <property type="match status" value="1"/>
</dbReference>
<evidence type="ECO:0000259" key="13">
    <source>
        <dbReference type="Pfam" id="PF07488"/>
    </source>
</evidence>
<dbReference type="AlphaFoldDB" id="I6QTZ4"/>
<dbReference type="FunFam" id="3.20.20.80:FF:000096">
    <property type="entry name" value="Xylan alpha-1,2-glucuronidase"/>
    <property type="match status" value="1"/>
</dbReference>
<dbReference type="Gene3D" id="3.30.379.10">
    <property type="entry name" value="Chitobiase/beta-hexosaminidase domain 2-like"/>
    <property type="match status" value="1"/>
</dbReference>
<dbReference type="SUPFAM" id="SSF55545">
    <property type="entry name" value="beta-N-acetylhexosaminidase-like domain"/>
    <property type="match status" value="1"/>
</dbReference>
<keyword evidence="5 8" id="KW-0326">Glycosidase</keyword>
<keyword evidence="3 8" id="KW-0378">Hydrolase</keyword>
<dbReference type="InterPro" id="IPR011100">
    <property type="entry name" value="Glyco_hydro_67_cat"/>
</dbReference>
<dbReference type="InterPro" id="IPR029018">
    <property type="entry name" value="Hex-like_dom2"/>
</dbReference>
<dbReference type="PIRSF" id="PIRSF029900">
    <property type="entry name" value="Alpha-glucuronds"/>
    <property type="match status" value="1"/>
</dbReference>
<keyword evidence="2 8" id="KW-0858">Xylan degradation</keyword>
<evidence type="ECO:0000256" key="7">
    <source>
        <dbReference type="ARBA" id="ARBA00052795"/>
    </source>
</evidence>
<proteinExistence type="inferred from homology"/>